<feature type="compositionally biased region" description="Basic and acidic residues" evidence="1">
    <location>
        <begin position="123"/>
        <end position="138"/>
    </location>
</feature>
<dbReference type="Proteomes" id="UP000731519">
    <property type="component" value="Unassembled WGS sequence"/>
</dbReference>
<feature type="compositionally biased region" description="Basic and acidic residues" evidence="1">
    <location>
        <begin position="35"/>
        <end position="52"/>
    </location>
</feature>
<dbReference type="InterPro" id="IPR036271">
    <property type="entry name" value="Tet_transcr_reg_TetR-rel_C_sf"/>
</dbReference>
<feature type="compositionally biased region" description="Gly residues" evidence="1">
    <location>
        <begin position="139"/>
        <end position="152"/>
    </location>
</feature>
<dbReference type="SUPFAM" id="SSF48498">
    <property type="entry name" value="Tetracyclin repressor-like, C-terminal domain"/>
    <property type="match status" value="1"/>
</dbReference>
<dbReference type="EMBL" id="ASYR01000017">
    <property type="protein sequence ID" value="KAF0649154.1"/>
    <property type="molecule type" value="Genomic_DNA"/>
</dbReference>
<dbReference type="Gene3D" id="1.10.357.10">
    <property type="entry name" value="Tetracycline Repressor, domain 2"/>
    <property type="match status" value="1"/>
</dbReference>
<organism evidence="2 3">
    <name type="scientific">Streptomyces fradiae ATCC 10745 = DSM 40063</name>
    <dbReference type="NCBI Taxonomy" id="1319510"/>
    <lineage>
        <taxon>Bacteria</taxon>
        <taxon>Bacillati</taxon>
        <taxon>Actinomycetota</taxon>
        <taxon>Actinomycetes</taxon>
        <taxon>Kitasatosporales</taxon>
        <taxon>Streptomycetaceae</taxon>
        <taxon>Streptomyces</taxon>
    </lineage>
</organism>
<reference evidence="2 3" key="1">
    <citation type="submission" date="2013-05" db="EMBL/GenBank/DDBJ databases">
        <title>Genome Sequence of Streptomyces fradiae.</title>
        <authorList>
            <person name="Kirby R."/>
        </authorList>
    </citation>
    <scope>NUCLEOTIDE SEQUENCE [LARGE SCALE GENOMIC DNA]</scope>
    <source>
        <strain evidence="2 3">ATCC 10745</strain>
    </source>
</reference>
<accession>A0ABQ6XTS3</accession>
<keyword evidence="3" id="KW-1185">Reference proteome</keyword>
<evidence type="ECO:0000313" key="2">
    <source>
        <dbReference type="EMBL" id="KAF0649154.1"/>
    </source>
</evidence>
<proteinExistence type="predicted"/>
<feature type="region of interest" description="Disordered" evidence="1">
    <location>
        <begin position="1"/>
        <end position="59"/>
    </location>
</feature>
<sequence length="169" mass="17655">MGVPAPEEERRQVIRRRASSPRRVRSRHHGAIGLRESRSTPEPATPRHRDAVPGRPRRAGLSLAPTAHALTVLDSYVYGFALQEKAPRFTADGSTEPGCAYGDAFAFGPDPVLGGLRRRAVDRAEGGRGRLPGRRDGEPGGGGAGSREGAGCGRADRAGAGAGWGVSVG</sequence>
<feature type="compositionally biased region" description="Basic residues" evidence="1">
    <location>
        <begin position="13"/>
        <end position="30"/>
    </location>
</feature>
<evidence type="ECO:0000256" key="1">
    <source>
        <dbReference type="SAM" id="MobiDB-lite"/>
    </source>
</evidence>
<protein>
    <submittedName>
        <fullName evidence="2">Uncharacterized protein</fullName>
    </submittedName>
</protein>
<feature type="region of interest" description="Disordered" evidence="1">
    <location>
        <begin position="123"/>
        <end position="169"/>
    </location>
</feature>
<evidence type="ECO:0000313" key="3">
    <source>
        <dbReference type="Proteomes" id="UP000731519"/>
    </source>
</evidence>
<feature type="compositionally biased region" description="Gly residues" evidence="1">
    <location>
        <begin position="160"/>
        <end position="169"/>
    </location>
</feature>
<gene>
    <name evidence="2" type="ORF">K701_15095</name>
</gene>
<name>A0ABQ6XTS3_STRFR</name>
<comment type="caution">
    <text evidence="2">The sequence shown here is derived from an EMBL/GenBank/DDBJ whole genome shotgun (WGS) entry which is preliminary data.</text>
</comment>